<dbReference type="EMBL" id="JNBS01004293">
    <property type="protein sequence ID" value="OQR83680.1"/>
    <property type="molecule type" value="Genomic_DNA"/>
</dbReference>
<dbReference type="AlphaFoldDB" id="A0A1V9YD89"/>
<evidence type="ECO:0000313" key="1">
    <source>
        <dbReference type="EMBL" id="OQR83680.1"/>
    </source>
</evidence>
<keyword evidence="2" id="KW-1185">Reference proteome</keyword>
<protein>
    <submittedName>
        <fullName evidence="1">Uncharacterized protein</fullName>
    </submittedName>
</protein>
<comment type="caution">
    <text evidence="1">The sequence shown here is derived from an EMBL/GenBank/DDBJ whole genome shotgun (WGS) entry which is preliminary data.</text>
</comment>
<dbReference type="Proteomes" id="UP000243217">
    <property type="component" value="Unassembled WGS sequence"/>
</dbReference>
<evidence type="ECO:0000313" key="2">
    <source>
        <dbReference type="Proteomes" id="UP000243217"/>
    </source>
</evidence>
<proteinExistence type="predicted"/>
<name>A0A1V9YD89_9STRA</name>
<dbReference type="STRING" id="74557.A0A1V9YD89"/>
<sequence length="73" mass="7840">MNAVSNNIVAERTSYIHSVDKNNAEEYENVKTPGELEGGALRRGGAPVYTSAEVLAILYQYCMIGIVYGGISA</sequence>
<organism evidence="1 2">
    <name type="scientific">Thraustotheca clavata</name>
    <dbReference type="NCBI Taxonomy" id="74557"/>
    <lineage>
        <taxon>Eukaryota</taxon>
        <taxon>Sar</taxon>
        <taxon>Stramenopiles</taxon>
        <taxon>Oomycota</taxon>
        <taxon>Saprolegniomycetes</taxon>
        <taxon>Saprolegniales</taxon>
        <taxon>Achlyaceae</taxon>
        <taxon>Thraustotheca</taxon>
    </lineage>
</organism>
<reference evidence="1 2" key="1">
    <citation type="journal article" date="2014" name="Genome Biol. Evol.">
        <title>The secreted proteins of Achlya hypogyna and Thraustotheca clavata identify the ancestral oomycete secretome and reveal gene acquisitions by horizontal gene transfer.</title>
        <authorList>
            <person name="Misner I."/>
            <person name="Blouin N."/>
            <person name="Leonard G."/>
            <person name="Richards T.A."/>
            <person name="Lane C.E."/>
        </authorList>
    </citation>
    <scope>NUCLEOTIDE SEQUENCE [LARGE SCALE GENOMIC DNA]</scope>
    <source>
        <strain evidence="1 2">ATCC 34112</strain>
    </source>
</reference>
<gene>
    <name evidence="1" type="ORF">THRCLA_23136</name>
</gene>
<feature type="non-terminal residue" evidence="1">
    <location>
        <position position="73"/>
    </location>
</feature>
<accession>A0A1V9YD89</accession>